<dbReference type="GO" id="GO:0005544">
    <property type="term" value="F:calcium-dependent phospholipid binding"/>
    <property type="evidence" value="ECO:0007669"/>
    <property type="project" value="InterPro"/>
</dbReference>
<organism evidence="5 6">
    <name type="scientific">Ichthyophthirius multifiliis</name>
    <name type="common">White spot disease agent</name>
    <name type="synonym">Ich</name>
    <dbReference type="NCBI Taxonomy" id="5932"/>
    <lineage>
        <taxon>Eukaryota</taxon>
        <taxon>Sar</taxon>
        <taxon>Alveolata</taxon>
        <taxon>Ciliophora</taxon>
        <taxon>Intramacronucleata</taxon>
        <taxon>Oligohymenophorea</taxon>
        <taxon>Hymenostomatida</taxon>
        <taxon>Ophryoglenina</taxon>
        <taxon>Ichthyophthirius</taxon>
    </lineage>
</organism>
<evidence type="ECO:0000313" key="5">
    <source>
        <dbReference type="EMBL" id="EGR31748.1"/>
    </source>
</evidence>
<evidence type="ECO:0000259" key="3">
    <source>
        <dbReference type="PROSITE" id="PS50004"/>
    </source>
</evidence>
<reference evidence="5 6" key="1">
    <citation type="submission" date="2011-07" db="EMBL/GenBank/DDBJ databases">
        <authorList>
            <person name="Coyne R."/>
            <person name="Brami D."/>
            <person name="Johnson J."/>
            <person name="Hostetler J."/>
            <person name="Hannick L."/>
            <person name="Clark T."/>
            <person name="Cassidy-Hanley D."/>
            <person name="Inman J."/>
        </authorList>
    </citation>
    <scope>NUCLEOTIDE SEQUENCE [LARGE SCALE GENOMIC DNA]</scope>
    <source>
        <strain evidence="5 6">G5</strain>
    </source>
</reference>
<dbReference type="RefSeq" id="XP_004035234.1">
    <property type="nucleotide sequence ID" value="XM_004035186.1"/>
</dbReference>
<dbReference type="Pfam" id="PF07002">
    <property type="entry name" value="Copine"/>
    <property type="match status" value="1"/>
</dbReference>
<dbReference type="Proteomes" id="UP000008983">
    <property type="component" value="Unassembled WGS sequence"/>
</dbReference>
<dbReference type="EMBL" id="GL983819">
    <property type="protein sequence ID" value="EGR31748.1"/>
    <property type="molecule type" value="Genomic_DNA"/>
</dbReference>
<dbReference type="OMA" id="KEQATMQ"/>
<sequence>MILKNIIKWQKCTVLKKLKNLIYKIIITEPIKFEVFDYDSPTSSDFIGDCHTTIGKIVGSKNCTLVLDLKDKKDKFSGKIIIRAEKVNQCNDEIILKIQGKKIKDMRFWTKSSPFLVFSRITENNFPLKVLETKHKENNLQPLFDDIKIKAQKLCNADYNMPILIECMDYNSNGKHDFIGSTQFSVNEAQIKKEYKLKDKKYNDAGTLFFNNFQLIRKPQFIDFIRGGVQLNLVIAIDFTGSNGIPSASDSLHAIQNNGQFNSYQQAIKLVGDILLNYDADQQIPMYGFGAKPKLPNFYYNQTMHCFPLNGNPQNPDVHGMNGILNCYQQVLKFLEFSGPTLFNPLLTETQKIAQFSKVQNYQNYYIMLILTDGEIHDMDATIQTIVDMARLPISIIIIGIGSQDFEKMHILDGDDGLIDYRGRKAERDLVQFVEFNTYKNNIEALQREVLAELPDQVVEYFRLIGEEPKQVQYQRMESIQVQNIPQANMNFGQNLIQAGFMQNILQSVQNQGIQENNKPLNQQQQQFYQQYPQNNQFYPQKQQQQFQSEKQAQIFDQPNQIFGQNISKAGFMQNIVQNINMQNQDYQIAPPPPPPPPPPGQNY</sequence>
<dbReference type="PANTHER" id="PTHR10857:SF106">
    <property type="entry name" value="C2 DOMAIN-CONTAINING PROTEIN"/>
    <property type="match status" value="1"/>
</dbReference>
<dbReference type="InterPro" id="IPR035892">
    <property type="entry name" value="C2_domain_sf"/>
</dbReference>
<feature type="domain" description="C2" evidence="3">
    <location>
        <begin position="74"/>
        <end position="199"/>
    </location>
</feature>
<dbReference type="GO" id="GO:0005886">
    <property type="term" value="C:plasma membrane"/>
    <property type="evidence" value="ECO:0007669"/>
    <property type="project" value="TreeGrafter"/>
</dbReference>
<accession>G0QSN2</accession>
<dbReference type="Pfam" id="PF00168">
    <property type="entry name" value="C2"/>
    <property type="match status" value="2"/>
</dbReference>
<dbReference type="AlphaFoldDB" id="G0QSN2"/>
<evidence type="ECO:0000256" key="1">
    <source>
        <dbReference type="ARBA" id="ARBA00009048"/>
    </source>
</evidence>
<dbReference type="Gene3D" id="2.60.40.150">
    <property type="entry name" value="C2 domain"/>
    <property type="match status" value="2"/>
</dbReference>
<name>G0QSN2_ICHMU</name>
<dbReference type="eggNOG" id="KOG1327">
    <property type="taxonomic scope" value="Eukaryota"/>
</dbReference>
<keyword evidence="2" id="KW-0677">Repeat</keyword>
<dbReference type="InterPro" id="IPR000008">
    <property type="entry name" value="C2_dom"/>
</dbReference>
<keyword evidence="6" id="KW-1185">Reference proteome</keyword>
<dbReference type="InterPro" id="IPR037768">
    <property type="entry name" value="C2B_Copine"/>
</dbReference>
<evidence type="ECO:0000256" key="2">
    <source>
        <dbReference type="ARBA" id="ARBA00022737"/>
    </source>
</evidence>
<dbReference type="PROSITE" id="PS50234">
    <property type="entry name" value="VWFA"/>
    <property type="match status" value="1"/>
</dbReference>
<dbReference type="InParanoid" id="G0QSN2"/>
<dbReference type="InterPro" id="IPR002035">
    <property type="entry name" value="VWF_A"/>
</dbReference>
<evidence type="ECO:0000259" key="4">
    <source>
        <dbReference type="PROSITE" id="PS50234"/>
    </source>
</evidence>
<dbReference type="OrthoDB" id="5855668at2759"/>
<proteinExistence type="inferred from homology"/>
<protein>
    <submittedName>
        <fullName evidence="5">Uncharacterized protein</fullName>
    </submittedName>
</protein>
<evidence type="ECO:0000313" key="6">
    <source>
        <dbReference type="Proteomes" id="UP000008983"/>
    </source>
</evidence>
<dbReference type="GeneID" id="14907921"/>
<dbReference type="PROSITE" id="PS50004">
    <property type="entry name" value="C2"/>
    <property type="match status" value="1"/>
</dbReference>
<dbReference type="SMART" id="SM00327">
    <property type="entry name" value="VWA"/>
    <property type="match status" value="1"/>
</dbReference>
<dbReference type="InterPro" id="IPR010734">
    <property type="entry name" value="Copine_C"/>
</dbReference>
<dbReference type="STRING" id="857967.G0QSN2"/>
<dbReference type="PANTHER" id="PTHR10857">
    <property type="entry name" value="COPINE"/>
    <property type="match status" value="1"/>
</dbReference>
<gene>
    <name evidence="5" type="ORF">IMG5_102480</name>
</gene>
<dbReference type="InterPro" id="IPR036465">
    <property type="entry name" value="vWFA_dom_sf"/>
</dbReference>
<dbReference type="CDD" id="cd04047">
    <property type="entry name" value="C2B_Copine"/>
    <property type="match status" value="1"/>
</dbReference>
<dbReference type="SUPFAM" id="SSF53300">
    <property type="entry name" value="vWA-like"/>
    <property type="match status" value="1"/>
</dbReference>
<comment type="similarity">
    <text evidence="1">Belongs to the copine family.</text>
</comment>
<dbReference type="GO" id="GO:0071277">
    <property type="term" value="P:cellular response to calcium ion"/>
    <property type="evidence" value="ECO:0007669"/>
    <property type="project" value="TreeGrafter"/>
</dbReference>
<feature type="domain" description="VWFA" evidence="4">
    <location>
        <begin position="232"/>
        <end position="450"/>
    </location>
</feature>
<dbReference type="SUPFAM" id="SSF49562">
    <property type="entry name" value="C2 domain (Calcium/lipid-binding domain, CaLB)"/>
    <property type="match status" value="2"/>
</dbReference>
<dbReference type="InterPro" id="IPR045052">
    <property type="entry name" value="Copine"/>
</dbReference>